<name>A0A1L9PU61_ASPVE</name>
<evidence type="ECO:0000256" key="5">
    <source>
        <dbReference type="SAM" id="Phobius"/>
    </source>
</evidence>
<keyword evidence="5" id="KW-0472">Membrane</keyword>
<evidence type="ECO:0000256" key="2">
    <source>
        <dbReference type="ARBA" id="ARBA00022741"/>
    </source>
</evidence>
<dbReference type="RefSeq" id="XP_040670836.1">
    <property type="nucleotide sequence ID" value="XM_040816261.1"/>
</dbReference>
<feature type="domain" description="Epidermal growth factor receptor-like transmembrane-juxtamembrane segment" evidence="6">
    <location>
        <begin position="185"/>
        <end position="213"/>
    </location>
</feature>
<dbReference type="VEuPathDB" id="FungiDB:ASPVEDRAFT_74501"/>
<dbReference type="InterPro" id="IPR049328">
    <property type="entry name" value="TM_ErbB1"/>
</dbReference>
<evidence type="ECO:0000313" key="7">
    <source>
        <dbReference type="EMBL" id="OJJ05074.1"/>
    </source>
</evidence>
<dbReference type="PANTHER" id="PTHR16861:SF7">
    <property type="entry name" value="MEMBRANE ANCHOR OPY2 N-TERMINAL DOMAIN-CONTAINING PROTEIN"/>
    <property type="match status" value="1"/>
</dbReference>
<feature type="transmembrane region" description="Helical" evidence="5">
    <location>
        <begin position="182"/>
        <end position="207"/>
    </location>
</feature>
<keyword evidence="5" id="KW-0812">Transmembrane</keyword>
<dbReference type="Pfam" id="PF21314">
    <property type="entry name" value="TM_ErbB1"/>
    <property type="match status" value="1"/>
</dbReference>
<organism evidence="7 8">
    <name type="scientific">Aspergillus versicolor CBS 583.65</name>
    <dbReference type="NCBI Taxonomy" id="1036611"/>
    <lineage>
        <taxon>Eukaryota</taxon>
        <taxon>Fungi</taxon>
        <taxon>Dikarya</taxon>
        <taxon>Ascomycota</taxon>
        <taxon>Pezizomycotina</taxon>
        <taxon>Eurotiomycetes</taxon>
        <taxon>Eurotiomycetidae</taxon>
        <taxon>Eurotiales</taxon>
        <taxon>Aspergillaceae</taxon>
        <taxon>Aspergillus</taxon>
        <taxon>Aspergillus subgen. Nidulantes</taxon>
    </lineage>
</organism>
<sequence length="231" mass="23855">MAEVITTVLTTNTTYENGASWGILGYYQTDGTVGSVQCQSGSIYITNTATSGLGACCHSTATGCAFGVSCDGPVIFWAGGSSSSTCSETCRGRTVVGSAIDYEPWTASSYVCMEEDDYRTDLSWTLEVPVTTTIIGSASYISSVKDAETSTATPAPPPSTVASATAPPESGNEDDGGDGTNVGAIVGGVVGGVAGLTLILAAVWFYMRRRKQKEGEMRELGAGYVPPTQDK</sequence>
<protein>
    <recommendedName>
        <fullName evidence="6">Epidermal growth factor receptor-like transmembrane-juxtamembrane segment domain-containing protein</fullName>
    </recommendedName>
</protein>
<feature type="compositionally biased region" description="Low complexity" evidence="4">
    <location>
        <begin position="160"/>
        <end position="170"/>
    </location>
</feature>
<evidence type="ECO:0000256" key="1">
    <source>
        <dbReference type="ARBA" id="ARBA00022553"/>
    </source>
</evidence>
<dbReference type="AlphaFoldDB" id="A0A1L9PU61"/>
<dbReference type="STRING" id="1036611.A0A1L9PU61"/>
<keyword evidence="1" id="KW-0597">Phosphoprotein</keyword>
<evidence type="ECO:0000259" key="6">
    <source>
        <dbReference type="Pfam" id="PF21314"/>
    </source>
</evidence>
<feature type="region of interest" description="Disordered" evidence="4">
    <location>
        <begin position="148"/>
        <end position="179"/>
    </location>
</feature>
<reference evidence="8" key="1">
    <citation type="journal article" date="2017" name="Genome Biol.">
        <title>Comparative genomics reveals high biological diversity and specific adaptations in the industrially and medically important fungal genus Aspergillus.</title>
        <authorList>
            <person name="de Vries R.P."/>
            <person name="Riley R."/>
            <person name="Wiebenga A."/>
            <person name="Aguilar-Osorio G."/>
            <person name="Amillis S."/>
            <person name="Uchima C.A."/>
            <person name="Anderluh G."/>
            <person name="Asadollahi M."/>
            <person name="Askin M."/>
            <person name="Barry K."/>
            <person name="Battaglia E."/>
            <person name="Bayram O."/>
            <person name="Benocci T."/>
            <person name="Braus-Stromeyer S.A."/>
            <person name="Caldana C."/>
            <person name="Canovas D."/>
            <person name="Cerqueira G.C."/>
            <person name="Chen F."/>
            <person name="Chen W."/>
            <person name="Choi C."/>
            <person name="Clum A."/>
            <person name="Dos Santos R.A."/>
            <person name="Damasio A.R."/>
            <person name="Diallinas G."/>
            <person name="Emri T."/>
            <person name="Fekete E."/>
            <person name="Flipphi M."/>
            <person name="Freyberg S."/>
            <person name="Gallo A."/>
            <person name="Gournas C."/>
            <person name="Habgood R."/>
            <person name="Hainaut M."/>
            <person name="Harispe M.L."/>
            <person name="Henrissat B."/>
            <person name="Hilden K.S."/>
            <person name="Hope R."/>
            <person name="Hossain A."/>
            <person name="Karabika E."/>
            <person name="Karaffa L."/>
            <person name="Karanyi Z."/>
            <person name="Krasevec N."/>
            <person name="Kuo A."/>
            <person name="Kusch H."/>
            <person name="LaButti K."/>
            <person name="Lagendijk E.L."/>
            <person name="Lapidus A."/>
            <person name="Levasseur A."/>
            <person name="Lindquist E."/>
            <person name="Lipzen A."/>
            <person name="Logrieco A.F."/>
            <person name="MacCabe A."/>
            <person name="Maekelae M.R."/>
            <person name="Malavazi I."/>
            <person name="Melin P."/>
            <person name="Meyer V."/>
            <person name="Mielnichuk N."/>
            <person name="Miskei M."/>
            <person name="Molnar A.P."/>
            <person name="Mule G."/>
            <person name="Ngan C.Y."/>
            <person name="Orejas M."/>
            <person name="Orosz E."/>
            <person name="Ouedraogo J.P."/>
            <person name="Overkamp K.M."/>
            <person name="Park H.-S."/>
            <person name="Perrone G."/>
            <person name="Piumi F."/>
            <person name="Punt P.J."/>
            <person name="Ram A.F."/>
            <person name="Ramon A."/>
            <person name="Rauscher S."/>
            <person name="Record E."/>
            <person name="Riano-Pachon D.M."/>
            <person name="Robert V."/>
            <person name="Roehrig J."/>
            <person name="Ruller R."/>
            <person name="Salamov A."/>
            <person name="Salih N.S."/>
            <person name="Samson R.A."/>
            <person name="Sandor E."/>
            <person name="Sanguinetti M."/>
            <person name="Schuetze T."/>
            <person name="Sepcic K."/>
            <person name="Shelest E."/>
            <person name="Sherlock G."/>
            <person name="Sophianopoulou V."/>
            <person name="Squina F.M."/>
            <person name="Sun H."/>
            <person name="Susca A."/>
            <person name="Todd R.B."/>
            <person name="Tsang A."/>
            <person name="Unkles S.E."/>
            <person name="van de Wiele N."/>
            <person name="van Rossen-Uffink D."/>
            <person name="Oliveira J.V."/>
            <person name="Vesth T.C."/>
            <person name="Visser J."/>
            <person name="Yu J.-H."/>
            <person name="Zhou M."/>
            <person name="Andersen M.R."/>
            <person name="Archer D.B."/>
            <person name="Baker S.E."/>
            <person name="Benoit I."/>
            <person name="Brakhage A.A."/>
            <person name="Braus G.H."/>
            <person name="Fischer R."/>
            <person name="Frisvad J.C."/>
            <person name="Goldman G.H."/>
            <person name="Houbraken J."/>
            <person name="Oakley B."/>
            <person name="Pocsi I."/>
            <person name="Scazzocchio C."/>
            <person name="Seiboth B."/>
            <person name="vanKuyk P.A."/>
            <person name="Wortman J."/>
            <person name="Dyer P.S."/>
            <person name="Grigoriev I.V."/>
        </authorList>
    </citation>
    <scope>NUCLEOTIDE SEQUENCE [LARGE SCALE GENOMIC DNA]</scope>
    <source>
        <strain evidence="8">CBS 583.65</strain>
    </source>
</reference>
<keyword evidence="5" id="KW-1133">Transmembrane helix</keyword>
<dbReference type="EMBL" id="KV878132">
    <property type="protein sequence ID" value="OJJ05074.1"/>
    <property type="molecule type" value="Genomic_DNA"/>
</dbReference>
<proteinExistence type="predicted"/>
<evidence type="ECO:0000313" key="8">
    <source>
        <dbReference type="Proteomes" id="UP000184073"/>
    </source>
</evidence>
<dbReference type="Proteomes" id="UP000184073">
    <property type="component" value="Unassembled WGS sequence"/>
</dbReference>
<gene>
    <name evidence="7" type="ORF">ASPVEDRAFT_74501</name>
</gene>
<evidence type="ECO:0000256" key="4">
    <source>
        <dbReference type="SAM" id="MobiDB-lite"/>
    </source>
</evidence>
<dbReference type="GO" id="GO:0005524">
    <property type="term" value="F:ATP binding"/>
    <property type="evidence" value="ECO:0007669"/>
    <property type="project" value="UniProtKB-KW"/>
</dbReference>
<evidence type="ECO:0000256" key="3">
    <source>
        <dbReference type="ARBA" id="ARBA00022840"/>
    </source>
</evidence>
<keyword evidence="3" id="KW-0067">ATP-binding</keyword>
<keyword evidence="2" id="KW-0547">Nucleotide-binding</keyword>
<accession>A0A1L9PU61</accession>
<dbReference type="GeneID" id="63731772"/>
<keyword evidence="8" id="KW-1185">Reference proteome</keyword>
<dbReference type="PANTHER" id="PTHR16861">
    <property type="entry name" value="GLYCOPROTEIN 38"/>
    <property type="match status" value="1"/>
</dbReference>